<dbReference type="Proteomes" id="UP001465976">
    <property type="component" value="Unassembled WGS sequence"/>
</dbReference>
<dbReference type="InterPro" id="IPR035971">
    <property type="entry name" value="CBD_sf"/>
</dbReference>
<protein>
    <recommendedName>
        <fullName evidence="2">CBM1 domain-containing protein</fullName>
    </recommendedName>
</protein>
<dbReference type="InterPro" id="IPR001087">
    <property type="entry name" value="GDSL"/>
</dbReference>
<name>A0ABR3EUT5_9AGAR</name>
<dbReference type="InterPro" id="IPR000254">
    <property type="entry name" value="CBD"/>
</dbReference>
<dbReference type="Pfam" id="PF00657">
    <property type="entry name" value="Lipase_GDSL"/>
    <property type="match status" value="1"/>
</dbReference>
<accession>A0ABR3EUT5</accession>
<dbReference type="EMBL" id="JBAHYK010001858">
    <property type="protein sequence ID" value="KAL0566558.1"/>
    <property type="molecule type" value="Genomic_DNA"/>
</dbReference>
<evidence type="ECO:0000313" key="3">
    <source>
        <dbReference type="EMBL" id="KAL0566558.1"/>
    </source>
</evidence>
<reference evidence="3 4" key="1">
    <citation type="submission" date="2024-02" db="EMBL/GenBank/DDBJ databases">
        <title>A draft genome for the cacao thread blight pathogen Marasmius crinis-equi.</title>
        <authorList>
            <person name="Cohen S.P."/>
            <person name="Baruah I.K."/>
            <person name="Amoako-Attah I."/>
            <person name="Bukari Y."/>
            <person name="Meinhardt L.W."/>
            <person name="Bailey B.A."/>
        </authorList>
    </citation>
    <scope>NUCLEOTIDE SEQUENCE [LARGE SCALE GENOMIC DNA]</scope>
    <source>
        <strain evidence="3 4">GH-76</strain>
    </source>
</reference>
<comment type="caution">
    <text evidence="3">The sequence shown here is derived from an EMBL/GenBank/DDBJ whole genome shotgun (WGS) entry which is preliminary data.</text>
</comment>
<evidence type="ECO:0000259" key="2">
    <source>
        <dbReference type="PROSITE" id="PS51164"/>
    </source>
</evidence>
<dbReference type="SUPFAM" id="SSF57180">
    <property type="entry name" value="Cellulose-binding domain"/>
    <property type="match status" value="1"/>
</dbReference>
<dbReference type="PROSITE" id="PS51164">
    <property type="entry name" value="CBM1_2"/>
    <property type="match status" value="1"/>
</dbReference>
<dbReference type="Gene3D" id="3.40.50.1110">
    <property type="entry name" value="SGNH hydrolase"/>
    <property type="match status" value="1"/>
</dbReference>
<gene>
    <name evidence="3" type="ORF">V5O48_015449</name>
</gene>
<keyword evidence="4" id="KW-1185">Reference proteome</keyword>
<dbReference type="SUPFAM" id="SSF52266">
    <property type="entry name" value="SGNH hydrolase"/>
    <property type="match status" value="1"/>
</dbReference>
<dbReference type="SMART" id="SM00236">
    <property type="entry name" value="fCBD"/>
    <property type="match status" value="1"/>
</dbReference>
<dbReference type="PANTHER" id="PTHR45642:SF139">
    <property type="entry name" value="SGNH HYDROLASE-TYPE ESTERASE DOMAIN-CONTAINING PROTEIN"/>
    <property type="match status" value="1"/>
</dbReference>
<evidence type="ECO:0000256" key="1">
    <source>
        <dbReference type="ARBA" id="ARBA00022729"/>
    </source>
</evidence>
<dbReference type="InterPro" id="IPR050592">
    <property type="entry name" value="GDSL_lipolytic_enzyme"/>
</dbReference>
<feature type="domain" description="CBM1" evidence="2">
    <location>
        <begin position="4"/>
        <end position="40"/>
    </location>
</feature>
<dbReference type="Pfam" id="PF00734">
    <property type="entry name" value="CBM_1"/>
    <property type="match status" value="1"/>
</dbReference>
<proteinExistence type="predicted"/>
<evidence type="ECO:0000313" key="4">
    <source>
        <dbReference type="Proteomes" id="UP001465976"/>
    </source>
</evidence>
<sequence>MVSAQAPAWGQCGGIGWTGETTCEEDATCTRINDWYFECVPDDSPLPPQPPPAADPDANYWISFGDSYTQTGFEITQPLPNKGNPIGNPDYPGWTATGGEQWLDYDTTHYNKSLTLTYNFAYGGATIDSNLVTPFEPYVKSMTDQVTQFLDWNEGGGSVVWKSENTLFSVWIGINDIGNSYYLEGDRDAFSDTLLDAEFALVEKLMVNTYPTAAPLEAQVIAGFNSRLASRIASFESSHDGVKTYLYDSYAGFAKILDDPTAYGFRDNLTYGTDSDLFWGNDYHPSTYAHKYFGQDVAEVLADSIW</sequence>
<keyword evidence="1" id="KW-0732">Signal</keyword>
<dbReference type="CDD" id="cd01846">
    <property type="entry name" value="fatty_acyltransferase_like"/>
    <property type="match status" value="1"/>
</dbReference>
<organism evidence="3 4">
    <name type="scientific">Marasmius crinis-equi</name>
    <dbReference type="NCBI Taxonomy" id="585013"/>
    <lineage>
        <taxon>Eukaryota</taxon>
        <taxon>Fungi</taxon>
        <taxon>Dikarya</taxon>
        <taxon>Basidiomycota</taxon>
        <taxon>Agaricomycotina</taxon>
        <taxon>Agaricomycetes</taxon>
        <taxon>Agaricomycetidae</taxon>
        <taxon>Agaricales</taxon>
        <taxon>Marasmiineae</taxon>
        <taxon>Marasmiaceae</taxon>
        <taxon>Marasmius</taxon>
    </lineage>
</organism>
<dbReference type="PANTHER" id="PTHR45642">
    <property type="entry name" value="GDSL ESTERASE/LIPASE EXL3"/>
    <property type="match status" value="1"/>
</dbReference>
<dbReference type="InterPro" id="IPR036514">
    <property type="entry name" value="SGNH_hydro_sf"/>
</dbReference>